<comment type="caution">
    <text evidence="6">The sequence shown here is derived from an EMBL/GenBank/DDBJ whole genome shotgun (WGS) entry which is preliminary data.</text>
</comment>
<keyword evidence="7" id="KW-1185">Reference proteome</keyword>
<evidence type="ECO:0000259" key="3">
    <source>
        <dbReference type="Pfam" id="PF24515"/>
    </source>
</evidence>
<dbReference type="PANTHER" id="PTHR15688">
    <property type="entry name" value="KINETOCHORE-ASSOCIATED PROTEIN 1"/>
    <property type="match status" value="1"/>
</dbReference>
<dbReference type="InterPro" id="IPR055404">
    <property type="entry name" value="ARM_KNTC1_2nd"/>
</dbReference>
<dbReference type="PANTHER" id="PTHR15688:SF1">
    <property type="entry name" value="KINETOCHORE-ASSOCIATED PROTEIN 1"/>
    <property type="match status" value="1"/>
</dbReference>
<feature type="domain" description="KNTC1 N-terminal" evidence="2">
    <location>
        <begin position="38"/>
        <end position="414"/>
    </location>
</feature>
<dbReference type="GO" id="GO:0005737">
    <property type="term" value="C:cytoplasm"/>
    <property type="evidence" value="ECO:0007669"/>
    <property type="project" value="TreeGrafter"/>
</dbReference>
<proteinExistence type="predicted"/>
<gene>
    <name evidence="6" type="ORF">NDU88_006317</name>
</gene>
<feature type="domain" description="KNTC1 third ARM-repeats" evidence="3">
    <location>
        <begin position="1355"/>
        <end position="1570"/>
    </location>
</feature>
<feature type="domain" description="RZZ complex subunit KNTC1/ROD C-terminal" evidence="1">
    <location>
        <begin position="1618"/>
        <end position="2165"/>
    </location>
</feature>
<dbReference type="InterPro" id="IPR055405">
    <property type="entry name" value="ARM_KNTC1_3rd"/>
</dbReference>
<evidence type="ECO:0008006" key="8">
    <source>
        <dbReference type="Google" id="ProtNLM"/>
    </source>
</evidence>
<evidence type="ECO:0000259" key="4">
    <source>
        <dbReference type="Pfam" id="PF24516"/>
    </source>
</evidence>
<dbReference type="Proteomes" id="UP001066276">
    <property type="component" value="Chromosome 11"/>
</dbReference>
<feature type="domain" description="KNTC1 second ARM-repeats" evidence="4">
    <location>
        <begin position="779"/>
        <end position="943"/>
    </location>
</feature>
<dbReference type="InterPro" id="IPR019527">
    <property type="entry name" value="RZZ-complex_KNTC1/ROD_C"/>
</dbReference>
<dbReference type="EMBL" id="JANPWB010000015">
    <property type="protein sequence ID" value="KAJ1093212.1"/>
    <property type="molecule type" value="Genomic_DNA"/>
</dbReference>
<dbReference type="InterPro" id="IPR052802">
    <property type="entry name" value="KNTC1"/>
</dbReference>
<dbReference type="GO" id="GO:1990423">
    <property type="term" value="C:RZZ complex"/>
    <property type="evidence" value="ECO:0007669"/>
    <property type="project" value="TreeGrafter"/>
</dbReference>
<dbReference type="InterPro" id="IPR055402">
    <property type="entry name" value="KNTC1_N"/>
</dbReference>
<dbReference type="Pfam" id="PF24520">
    <property type="entry name" value="ARM_KNTC1_1st"/>
    <property type="match status" value="1"/>
</dbReference>
<dbReference type="Pfam" id="PF24516">
    <property type="entry name" value="ARM_KNTC1_2nd"/>
    <property type="match status" value="1"/>
</dbReference>
<dbReference type="GO" id="GO:0007094">
    <property type="term" value="P:mitotic spindle assembly checkpoint signaling"/>
    <property type="evidence" value="ECO:0007669"/>
    <property type="project" value="TreeGrafter"/>
</dbReference>
<name>A0AAV7LS72_PLEWA</name>
<dbReference type="GO" id="GO:0000070">
    <property type="term" value="P:mitotic sister chromatid segregation"/>
    <property type="evidence" value="ECO:0007669"/>
    <property type="project" value="TreeGrafter"/>
</dbReference>
<dbReference type="Pfam" id="PF24506">
    <property type="entry name" value="KNTC1_N"/>
    <property type="match status" value="1"/>
</dbReference>
<dbReference type="Pfam" id="PF24515">
    <property type="entry name" value="ARM_KNTC1_3rd"/>
    <property type="match status" value="1"/>
</dbReference>
<dbReference type="GO" id="GO:1903394">
    <property type="term" value="P:protein localization to kinetochore involved in kinetochore assembly"/>
    <property type="evidence" value="ECO:0007669"/>
    <property type="project" value="TreeGrafter"/>
</dbReference>
<dbReference type="GO" id="GO:0005828">
    <property type="term" value="C:kinetochore microtubule"/>
    <property type="evidence" value="ECO:0007669"/>
    <property type="project" value="TreeGrafter"/>
</dbReference>
<dbReference type="InterPro" id="IPR055403">
    <property type="entry name" value="ARM_KNTC1_1st"/>
</dbReference>
<evidence type="ECO:0000259" key="1">
    <source>
        <dbReference type="Pfam" id="PF10493"/>
    </source>
</evidence>
<sequence length="2245" mass="254360">MFLFTWEFASGNCDKKKSFIMWNDIELLMNDDTGSCRLTIGSRQECGTALYQVDTLLKITSSEKVLDLPKLYACNSSEGCVIVADQSVSLFDSICQSIRLHLQFETYVDVVGLCSDGQFLMVGERNGNLHLLHVLSKQILLTNRLAQQSTKANQKTFHNLIIQKDVSDGGIYHMFVLTSNGFFGIMYLHLANIQEALEQNDFNRAKEMEGQIKTIFISNEEYHTTGCLTSVLGTFKSDLNLIIGGTGDMVLSKWKMDAVKKHISLQNLVDSSLINGVRKLQVLDNLLFVLDEENVLSMWDACTLIMVWDWPSVCIEDFLLTTEGDSSSSLTLQRDANLKLIALTAPDTKKLRNLTVYSLPTMNLLYSVEVSDISTLVQTGIGTDTIYLLEGICQSQESSTERIISTLVMRCLTEALPENRLSRLLHKHKFDEAEKFAIQFGLDVELVYKVKLNVVLESLASASVGSYGQAVWQELVSEAKGNLLKIKDDHFVVEYCINAPWPTYETTQEMLNYAKARIQKKEDRSVTTLPDEIPVSITEVLRAQTRLTTFYGAFGPDKFSGISWTEFLNNEDVFSEILVQLEKGSLSCAQYLWLRNEAEFESMFDEKMLADLLGVIPANVPSRELGLWFKNVLIPFVRRVVPKGQRVMAKWLEHRARSLELTDKANWPENGLEMAEVYFTSKNPSDLGLASSWLWIPMKEDGDCEEAHELMKLVNNLQDLVDLHRKYNCKLTLYDFEKETTTTIVFRMLDKVLAPQLIPSTLEKVIRPYMHHYNLQEEELLLQYIKDLLERCRSRSASLFETAWEAKALAVLGCMSDTDLILDAVLQIMYGAAMPWSETVEQLVKQHLEMDHPKVQLLQESYRLMEMKKLLRDYGIRGFNVSNDKPMMGLVKYILKQDTPSSLDDALKVVQAYMLPTVEVYLLKIIFLIQQKQGDECLSLLKYLPPLEAERTIESLVQWARLTLNEHPDPLDEKSKGYQMSVAKTMVEVLKLILYLQKEDQLKITYFAQQLKIFEALSSLQEDFDIFLSFEEYADRLLVSQLLEDYISAYETALSKSSLKNEEVILSTDVKAKGPFTESRLYRMASLLQVTEHELKKELALRALGVGNSDLALDICRDAYENYCSEATGQLLFCVALNLCQKLETNGPMLIPAGVNLPSIVYELACQAASICNSDLLLDSLQLCQHTQPAVEYYKQCQIEDYGFISKNSAFESDRDVYEEWTYEDFFSEDGIVLDPKVVLPVAYEVVTALMPCASDEVIYPLDCRNLAHCSFVKGRNLLLPTMNPISTLLQNLQESSQCELVLRLAVRSFGSCLQHAISNNMDIRLSAKLHDEKQMNECKIIVRAMGEKTVSVIKDTAMALLHKVFNCRVVDQELALDYCTLLPRKDVFEKLWDVINNTWHNYNKILAVAIVGAQLASLCDEDEEIIKFQELINDAEWGIELGKLGISFQSVFRLCSERKKTLIRTLVQNPKVDTILLLKYCRTFSLNSDAALQMYIETLLLQGANIKLSEEDAVEEVVEETLHLPHAEALSRALGIIPLLESSSNLVMSLSGILLKLDPYEYETIEGVLRVIQAADEKNTSIQLNQALGLVEHLKSYKRVAPPGDQEHQYVLEHGFALPSSAQTRLPFHILFFKTSQSFWSIISAELNEETFPKLLLISKLMKVSLDKLHMTAVNHVFTKSLKPKALQQTKAGCSSLLTKETAKTVQTIQSYLQAITNPEWAAAIAHRVAQELPTGPDRNHALKFCLHLAEKWLLSVSPKDEGYEKAQVMKKKLTVQYQRSATENVLIVHKLNTAEYLKQTGKPANLIVSLYEHSSIGQRIQNPSGRDYPDIHSAANEIAEVNNVNMSKICDVLLEKWLCPTIIPNSSHEFFGDIQEDEELRRVIYLLQPYPVDFSSRILYAIATSATSPIGVNQLTFAHRSRALQCLIRLADTSTIVSLIKKPVEEIKYYLKCCIYLAEFEMLNIPYTFESFHNSPKEGMIKGLWKNHSHEPRAVRLVTELSLEYHVYDPQLWSGLLQKLLGFNMIRYLRKVLVAITGVHSLWQIPNFSRAWRNVILAPFLSASCPPSPKQLEACYECFVVLLKCPVLADLDLVGIARQYAQLNLPAFTIGCLLLIPNTEKKEQQIQGFLSSCNAETALQQVVDHLSTGEVAGFASEIQDLILEHIINKKLFGKFVKTKHLSLLKQQVIATNRVKELVDFFVSNSCLNDAVALITDYQKQRGKAVPRDASSVDILKAFLNQQK</sequence>
<dbReference type="GO" id="GO:0031267">
    <property type="term" value="F:small GTPase binding"/>
    <property type="evidence" value="ECO:0007669"/>
    <property type="project" value="TreeGrafter"/>
</dbReference>
<evidence type="ECO:0000313" key="7">
    <source>
        <dbReference type="Proteomes" id="UP001066276"/>
    </source>
</evidence>
<evidence type="ECO:0000313" key="6">
    <source>
        <dbReference type="EMBL" id="KAJ1093212.1"/>
    </source>
</evidence>
<feature type="domain" description="KNTC1 first ARM-repeats" evidence="5">
    <location>
        <begin position="423"/>
        <end position="672"/>
    </location>
</feature>
<evidence type="ECO:0000259" key="2">
    <source>
        <dbReference type="Pfam" id="PF24506"/>
    </source>
</evidence>
<reference evidence="6" key="1">
    <citation type="journal article" date="2022" name="bioRxiv">
        <title>Sequencing and chromosome-scale assembly of the giantPleurodeles waltlgenome.</title>
        <authorList>
            <person name="Brown T."/>
            <person name="Elewa A."/>
            <person name="Iarovenko S."/>
            <person name="Subramanian E."/>
            <person name="Araus A.J."/>
            <person name="Petzold A."/>
            <person name="Susuki M."/>
            <person name="Suzuki K.-i.T."/>
            <person name="Hayashi T."/>
            <person name="Toyoda A."/>
            <person name="Oliveira C."/>
            <person name="Osipova E."/>
            <person name="Leigh N.D."/>
            <person name="Simon A."/>
            <person name="Yun M.H."/>
        </authorList>
    </citation>
    <scope>NUCLEOTIDE SEQUENCE</scope>
    <source>
        <strain evidence="6">20211129_DDA</strain>
        <tissue evidence="6">Liver</tissue>
    </source>
</reference>
<organism evidence="6 7">
    <name type="scientific">Pleurodeles waltl</name>
    <name type="common">Iberian ribbed newt</name>
    <dbReference type="NCBI Taxonomy" id="8319"/>
    <lineage>
        <taxon>Eukaryota</taxon>
        <taxon>Metazoa</taxon>
        <taxon>Chordata</taxon>
        <taxon>Craniata</taxon>
        <taxon>Vertebrata</taxon>
        <taxon>Euteleostomi</taxon>
        <taxon>Amphibia</taxon>
        <taxon>Batrachia</taxon>
        <taxon>Caudata</taxon>
        <taxon>Salamandroidea</taxon>
        <taxon>Salamandridae</taxon>
        <taxon>Pleurodelinae</taxon>
        <taxon>Pleurodeles</taxon>
    </lineage>
</organism>
<protein>
    <recommendedName>
        <fullName evidence="8">Kinetochore associated 1</fullName>
    </recommendedName>
</protein>
<accession>A0AAV7LS72</accession>
<dbReference type="Pfam" id="PF10493">
    <property type="entry name" value="Rod_C"/>
    <property type="match status" value="1"/>
</dbReference>
<evidence type="ECO:0000259" key="5">
    <source>
        <dbReference type="Pfam" id="PF24520"/>
    </source>
</evidence>